<dbReference type="InterPro" id="IPR012816">
    <property type="entry name" value="NADAR"/>
</dbReference>
<feature type="region of interest" description="Disordered" evidence="1">
    <location>
        <begin position="848"/>
        <end position="894"/>
    </location>
</feature>
<keyword evidence="4" id="KW-1185">Reference proteome</keyword>
<evidence type="ECO:0000313" key="5">
    <source>
        <dbReference type="WBParaSite" id="DME_0000077701-mRNA-1"/>
    </source>
</evidence>
<accession>A0A0N4U290</accession>
<reference evidence="5" key="1">
    <citation type="submission" date="2017-02" db="UniProtKB">
        <authorList>
            <consortium name="WormBaseParasite"/>
        </authorList>
    </citation>
    <scope>IDENTIFICATION</scope>
</reference>
<dbReference type="STRING" id="318479.A0A0N4U290"/>
<dbReference type="EMBL" id="UYYG01001151">
    <property type="protein sequence ID" value="VDN55164.1"/>
    <property type="molecule type" value="Genomic_DNA"/>
</dbReference>
<dbReference type="Proteomes" id="UP000274756">
    <property type="component" value="Unassembled WGS sequence"/>
</dbReference>
<dbReference type="InterPro" id="IPR037238">
    <property type="entry name" value="YbiA-like_sf"/>
</dbReference>
<protein>
    <submittedName>
        <fullName evidence="5">NADAR domain-containing protein</fullName>
    </submittedName>
</protein>
<evidence type="ECO:0000256" key="1">
    <source>
        <dbReference type="SAM" id="MobiDB-lite"/>
    </source>
</evidence>
<feature type="compositionally biased region" description="Basic and acidic residues" evidence="1">
    <location>
        <begin position="773"/>
        <end position="795"/>
    </location>
</feature>
<sequence length="894" mass="102217">MSRAVENGKAILIGNENDILHCGYSHALSDGGKRYPSADHYAHSMILTQLGLDEALILELLCTSSADVPIKARQLLEENMPSGHDMNSLSSYLQTSRQSYTMQGLRLRVEQDAAFERALLDTKDALLIVCDARDSELGIGMDEDAFVDWMAKEKVDVELLGHWMRNERGRPSNLGHNQLGYFLMWLRYEVTEKKRALLLSTQPIEVAGISTDQNGETVRITISDLVISLQGIFRPLSNYFALPFEMKGERYRSVEHYAYQRLFEALRLDDKLIEKIRTTVDPLDITKVAKRVFKEQQLTPNAIESKLARLDRWRQSAMKHKMTKNEGLQQLLLATGYAILIDCTEGGDSSWISSMDELEIQHLLTKQYITPSLIIDWMAERSKPSTTLSHIKGNKTGLLLMELRSKFAASLNSQNRIPLVSPLATAHELRTLLSSHVICFTVESVFHFLYPAEIRIPNTNEFFPSPSHYIANAAIKYFNFCKNDAEWIMETRKSIECWYRVNFMIEVSSASFDKIQGWYMDERQRAIKAALALMFEQHAPLLRALLDTGDALLVYCARFSSLECELTIGMRERDLRAWLFHVDIDTKQLFDSILRPLAFRPPYLGGNRLGCILMELRRGFILRGIFPHQLPELQIGVDVTLASDSPTENYFTAIPFDVLDVNNFTALWANPFLLLAKQKKDAELLAQAHSQKTAPKLVSVNDQKLNMLISEIDATDKIKEKDMEFYAIEDLRAIFLRLAVRMQNRLNETDAQQNEMNLLAKEITQMQNIKRSLEERKLQMDGRSQERRDKREPLPPHRPSSPSQTSHLSSTQSSLSVPPVPLLIPYSISRKWEDRRRFGRRYSPEEKILRRRSPLHLKTFPVSPPKNSPSPPKQTPQKGTVDESELSEGEIVSD</sequence>
<proteinExistence type="predicted"/>
<evidence type="ECO:0000313" key="4">
    <source>
        <dbReference type="Proteomes" id="UP000274756"/>
    </source>
</evidence>
<dbReference type="CDD" id="cd15457">
    <property type="entry name" value="NADAR"/>
    <property type="match status" value="1"/>
</dbReference>
<organism evidence="3 5">
    <name type="scientific">Dracunculus medinensis</name>
    <name type="common">Guinea worm</name>
    <dbReference type="NCBI Taxonomy" id="318479"/>
    <lineage>
        <taxon>Eukaryota</taxon>
        <taxon>Metazoa</taxon>
        <taxon>Ecdysozoa</taxon>
        <taxon>Nematoda</taxon>
        <taxon>Chromadorea</taxon>
        <taxon>Rhabditida</taxon>
        <taxon>Spirurina</taxon>
        <taxon>Dracunculoidea</taxon>
        <taxon>Dracunculidae</taxon>
        <taxon>Dracunculus</taxon>
    </lineage>
</organism>
<dbReference type="WBParaSite" id="DME_0000077701-mRNA-1">
    <property type="protein sequence ID" value="DME_0000077701-mRNA-1"/>
    <property type="gene ID" value="DME_0000077701"/>
</dbReference>
<gene>
    <name evidence="2" type="ORF">DME_LOCUS5137</name>
</gene>
<feature type="compositionally biased region" description="Acidic residues" evidence="1">
    <location>
        <begin position="882"/>
        <end position="894"/>
    </location>
</feature>
<evidence type="ECO:0000313" key="3">
    <source>
        <dbReference type="Proteomes" id="UP000038040"/>
    </source>
</evidence>
<dbReference type="Gene3D" id="1.10.357.40">
    <property type="entry name" value="YbiA-like"/>
    <property type="match status" value="3"/>
</dbReference>
<feature type="compositionally biased region" description="Low complexity" evidence="1">
    <location>
        <begin position="800"/>
        <end position="820"/>
    </location>
</feature>
<dbReference type="AlphaFoldDB" id="A0A0N4U290"/>
<dbReference type="SUPFAM" id="SSF143990">
    <property type="entry name" value="YbiA-like"/>
    <property type="match status" value="3"/>
</dbReference>
<feature type="region of interest" description="Disordered" evidence="1">
    <location>
        <begin position="773"/>
        <end position="820"/>
    </location>
</feature>
<evidence type="ECO:0000313" key="2">
    <source>
        <dbReference type="EMBL" id="VDN55164.1"/>
    </source>
</evidence>
<feature type="compositionally biased region" description="Pro residues" evidence="1">
    <location>
        <begin position="862"/>
        <end position="874"/>
    </location>
</feature>
<dbReference type="Proteomes" id="UP000038040">
    <property type="component" value="Unplaced"/>
</dbReference>
<name>A0A0N4U290_DRAME</name>
<dbReference type="OrthoDB" id="5915751at2759"/>
<reference evidence="2 4" key="2">
    <citation type="submission" date="2018-11" db="EMBL/GenBank/DDBJ databases">
        <authorList>
            <consortium name="Pathogen Informatics"/>
        </authorList>
    </citation>
    <scope>NUCLEOTIDE SEQUENCE [LARGE SCALE GENOMIC DNA]</scope>
</reference>